<dbReference type="RefSeq" id="WP_169560579.1">
    <property type="nucleotide sequence ID" value="NZ_BSNF01000006.1"/>
</dbReference>
<dbReference type="Pfam" id="PF00561">
    <property type="entry name" value="Abhydrolase_1"/>
    <property type="match status" value="1"/>
</dbReference>
<sequence length="292" mass="33183">MDKKTLTIAGTPVDYLEAGDGPALLCLHGFPDHPYSFQHQIRFFSNQGYRVIAPFMRGYGPDIRDQNPRFTASETSLDVINLLDALNIEKTLLIGHDWGATAAYAATLRAPERIHKLVTLAVPYGRRFAEALITDPDQQRRSWYMFFFLSPFAEAAVRHDDFAFLDRLWADWSPGWIRDEDYMAHLKETFRRPGVLKSALDYYRHTFGPAPEKARPGQKKSGFGTQPIPVPGLYFQGMKDGCMGVDLADGMEQLYPEGLKKVLLPEAGHFLHLEEPDLFNQTVLEFITEKAR</sequence>
<evidence type="ECO:0000256" key="1">
    <source>
        <dbReference type="ARBA" id="ARBA00022801"/>
    </source>
</evidence>
<reference evidence="3" key="1">
    <citation type="journal article" date="2014" name="Int. J. Syst. Evol. Microbiol.">
        <title>Complete genome of a new Firmicutes species belonging to the dominant human colonic microbiota ('Ruminococcus bicirculans') reveals two chromosomes and a selective capacity to utilize plant glucans.</title>
        <authorList>
            <consortium name="NISC Comparative Sequencing Program"/>
            <person name="Wegmann U."/>
            <person name="Louis P."/>
            <person name="Goesmann A."/>
            <person name="Henrissat B."/>
            <person name="Duncan S.H."/>
            <person name="Flint H.J."/>
        </authorList>
    </citation>
    <scope>NUCLEOTIDE SEQUENCE</scope>
    <source>
        <strain evidence="3">NBRC 103408</strain>
    </source>
</reference>
<evidence type="ECO:0000259" key="2">
    <source>
        <dbReference type="Pfam" id="PF00561"/>
    </source>
</evidence>
<organism evidence="3 4">
    <name type="scientific">Sneathiella chinensis</name>
    <dbReference type="NCBI Taxonomy" id="349750"/>
    <lineage>
        <taxon>Bacteria</taxon>
        <taxon>Pseudomonadati</taxon>
        <taxon>Pseudomonadota</taxon>
        <taxon>Alphaproteobacteria</taxon>
        <taxon>Sneathiellales</taxon>
        <taxon>Sneathiellaceae</taxon>
        <taxon>Sneathiella</taxon>
    </lineage>
</organism>
<dbReference type="PRINTS" id="PR00111">
    <property type="entry name" value="ABHYDROLASE"/>
</dbReference>
<dbReference type="Proteomes" id="UP001161409">
    <property type="component" value="Unassembled WGS sequence"/>
</dbReference>
<feature type="domain" description="AB hydrolase-1" evidence="2">
    <location>
        <begin position="22"/>
        <end position="276"/>
    </location>
</feature>
<name>A0ABQ5U5G7_9PROT</name>
<keyword evidence="1 3" id="KW-0378">Hydrolase</keyword>
<dbReference type="Gene3D" id="3.40.50.1820">
    <property type="entry name" value="alpha/beta hydrolase"/>
    <property type="match status" value="1"/>
</dbReference>
<gene>
    <name evidence="3" type="ORF">GCM10007924_17040</name>
</gene>
<dbReference type="SUPFAM" id="SSF53474">
    <property type="entry name" value="alpha/beta-Hydrolases"/>
    <property type="match status" value="1"/>
</dbReference>
<dbReference type="InterPro" id="IPR000639">
    <property type="entry name" value="Epox_hydrolase-like"/>
</dbReference>
<comment type="caution">
    <text evidence="3">The sequence shown here is derived from an EMBL/GenBank/DDBJ whole genome shotgun (WGS) entry which is preliminary data.</text>
</comment>
<accession>A0ABQ5U5G7</accession>
<dbReference type="PANTHER" id="PTHR43329">
    <property type="entry name" value="EPOXIDE HYDROLASE"/>
    <property type="match status" value="1"/>
</dbReference>
<dbReference type="PRINTS" id="PR00412">
    <property type="entry name" value="EPOXHYDRLASE"/>
</dbReference>
<evidence type="ECO:0000313" key="4">
    <source>
        <dbReference type="Proteomes" id="UP001161409"/>
    </source>
</evidence>
<protein>
    <submittedName>
        <fullName evidence="3">Alpha/beta hydrolase</fullName>
    </submittedName>
</protein>
<dbReference type="GO" id="GO:0016787">
    <property type="term" value="F:hydrolase activity"/>
    <property type="evidence" value="ECO:0007669"/>
    <property type="project" value="UniProtKB-KW"/>
</dbReference>
<dbReference type="InterPro" id="IPR029058">
    <property type="entry name" value="AB_hydrolase_fold"/>
</dbReference>
<evidence type="ECO:0000313" key="3">
    <source>
        <dbReference type="EMBL" id="GLQ06483.1"/>
    </source>
</evidence>
<keyword evidence="4" id="KW-1185">Reference proteome</keyword>
<dbReference type="InterPro" id="IPR000073">
    <property type="entry name" value="AB_hydrolase_1"/>
</dbReference>
<dbReference type="EMBL" id="BSNF01000006">
    <property type="protein sequence ID" value="GLQ06483.1"/>
    <property type="molecule type" value="Genomic_DNA"/>
</dbReference>
<proteinExistence type="predicted"/>
<reference evidence="3" key="2">
    <citation type="submission" date="2023-01" db="EMBL/GenBank/DDBJ databases">
        <title>Draft genome sequence of Sneathiella chinensis strain NBRC 103408.</title>
        <authorList>
            <person name="Sun Q."/>
            <person name="Mori K."/>
        </authorList>
    </citation>
    <scope>NUCLEOTIDE SEQUENCE</scope>
    <source>
        <strain evidence="3">NBRC 103408</strain>
    </source>
</reference>